<evidence type="ECO:0000313" key="7">
    <source>
        <dbReference type="Proteomes" id="UP001066276"/>
    </source>
</evidence>
<accession>A0AAV7QY18</accession>
<dbReference type="GO" id="GO:0016055">
    <property type="term" value="P:Wnt signaling pathway"/>
    <property type="evidence" value="ECO:0007669"/>
    <property type="project" value="InterPro"/>
</dbReference>
<dbReference type="AlphaFoldDB" id="A0AAV7QY18"/>
<keyword evidence="1" id="KW-0217">Developmental protein</keyword>
<feature type="compositionally biased region" description="Basic residues" evidence="5">
    <location>
        <begin position="100"/>
        <end position="114"/>
    </location>
</feature>
<name>A0AAV7QY18_PLEWA</name>
<evidence type="ECO:0000313" key="6">
    <source>
        <dbReference type="EMBL" id="KAJ1145291.1"/>
    </source>
</evidence>
<feature type="compositionally biased region" description="Basic and acidic residues" evidence="5">
    <location>
        <begin position="193"/>
        <end position="204"/>
    </location>
</feature>
<organism evidence="6 7">
    <name type="scientific">Pleurodeles waltl</name>
    <name type="common">Iberian ribbed newt</name>
    <dbReference type="NCBI Taxonomy" id="8319"/>
    <lineage>
        <taxon>Eukaryota</taxon>
        <taxon>Metazoa</taxon>
        <taxon>Chordata</taxon>
        <taxon>Craniata</taxon>
        <taxon>Vertebrata</taxon>
        <taxon>Euteleostomi</taxon>
        <taxon>Amphibia</taxon>
        <taxon>Batrachia</taxon>
        <taxon>Caudata</taxon>
        <taxon>Salamandroidea</taxon>
        <taxon>Salamandridae</taxon>
        <taxon>Pleurodelinae</taxon>
        <taxon>Pleurodeles</taxon>
    </lineage>
</organism>
<keyword evidence="3" id="KW-0732">Signal</keyword>
<sequence length="393" mass="44154">MPPFPPRPLKLPHPSYPAHEALIPRLASESGGASETGYVVRMLVLAPHTVFQVTVLLVPLLQTFHPVSSLEAGVTPRRIPDASIYEEQNQELWEQPARGGRLRKHGMTRARGPSRGRGSQDAPSRARGSGEEIPRMGSTWGEEESPAPLRQNKGVFLGFEYPYGEKENQSPGSGPKGKKQSREQKRQNRRDRLKQQEGTEHDPEPSSLFMEPHPFPEPTENLQPEETPTSAAPSTLLPSTVWTAAPTEASPTPATSPRQRVRTRHGEVMPTLDMMLFDWTDYEDMKPDVWPSAKRKEKNNLKNLEGGNATSVTEDEPCDHHLDCLPGFCCDLREHICKPHNRGLNNKCYDDCMCVEGLRCYAKFHRNRRVTRRKGRCVEPDSIDSDRGSFISV</sequence>
<dbReference type="EMBL" id="JANPWB010000010">
    <property type="protein sequence ID" value="KAJ1145291.1"/>
    <property type="molecule type" value="Genomic_DNA"/>
</dbReference>
<evidence type="ECO:0000256" key="1">
    <source>
        <dbReference type="ARBA" id="ARBA00022473"/>
    </source>
</evidence>
<dbReference type="Proteomes" id="UP001066276">
    <property type="component" value="Chromosome 6"/>
</dbReference>
<evidence type="ECO:0000256" key="4">
    <source>
        <dbReference type="ARBA" id="ARBA00023180"/>
    </source>
</evidence>
<dbReference type="PANTHER" id="PTHR28610">
    <property type="entry name" value="DRAXIN"/>
    <property type="match status" value="1"/>
</dbReference>
<evidence type="ECO:0000256" key="3">
    <source>
        <dbReference type="ARBA" id="ARBA00022729"/>
    </source>
</evidence>
<dbReference type="GO" id="GO:0021528">
    <property type="term" value="P:commissural neuron differentiation in spinal cord"/>
    <property type="evidence" value="ECO:0007669"/>
    <property type="project" value="TreeGrafter"/>
</dbReference>
<keyword evidence="7" id="KW-1185">Reference proteome</keyword>
<dbReference type="GO" id="GO:0030900">
    <property type="term" value="P:forebrain development"/>
    <property type="evidence" value="ECO:0007669"/>
    <property type="project" value="TreeGrafter"/>
</dbReference>
<dbReference type="GO" id="GO:0005576">
    <property type="term" value="C:extracellular region"/>
    <property type="evidence" value="ECO:0007669"/>
    <property type="project" value="InterPro"/>
</dbReference>
<gene>
    <name evidence="6" type="ORF">NDU88_011581</name>
</gene>
<keyword evidence="4" id="KW-0325">Glycoprotein</keyword>
<evidence type="ECO:0000256" key="2">
    <source>
        <dbReference type="ARBA" id="ARBA00022525"/>
    </source>
</evidence>
<feature type="region of interest" description="Disordered" evidence="5">
    <location>
        <begin position="90"/>
        <end position="234"/>
    </location>
</feature>
<reference evidence="6" key="1">
    <citation type="journal article" date="2022" name="bioRxiv">
        <title>Sequencing and chromosome-scale assembly of the giantPleurodeles waltlgenome.</title>
        <authorList>
            <person name="Brown T."/>
            <person name="Elewa A."/>
            <person name="Iarovenko S."/>
            <person name="Subramanian E."/>
            <person name="Araus A.J."/>
            <person name="Petzold A."/>
            <person name="Susuki M."/>
            <person name="Suzuki K.-i.T."/>
            <person name="Hayashi T."/>
            <person name="Toyoda A."/>
            <person name="Oliveira C."/>
            <person name="Osipova E."/>
            <person name="Leigh N.D."/>
            <person name="Simon A."/>
            <person name="Yun M.H."/>
        </authorList>
    </citation>
    <scope>NUCLEOTIDE SEQUENCE</scope>
    <source>
        <strain evidence="6">20211129_DDA</strain>
        <tissue evidence="6">Liver</tissue>
    </source>
</reference>
<keyword evidence="2" id="KW-0964">Secreted</keyword>
<dbReference type="PANTHER" id="PTHR28610:SF1">
    <property type="entry name" value="DRAXIN"/>
    <property type="match status" value="1"/>
</dbReference>
<proteinExistence type="predicted"/>
<dbReference type="Pfam" id="PF15550">
    <property type="entry name" value="Draxin"/>
    <property type="match status" value="1"/>
</dbReference>
<evidence type="ECO:0008006" key="8">
    <source>
        <dbReference type="Google" id="ProtNLM"/>
    </source>
</evidence>
<dbReference type="InterPro" id="IPR029094">
    <property type="entry name" value="Draxin"/>
</dbReference>
<comment type="caution">
    <text evidence="6">The sequence shown here is derived from an EMBL/GenBank/DDBJ whole genome shotgun (WGS) entry which is preliminary data.</text>
</comment>
<dbReference type="GO" id="GO:0090090">
    <property type="term" value="P:negative regulation of canonical Wnt signaling pathway"/>
    <property type="evidence" value="ECO:0007669"/>
    <property type="project" value="TreeGrafter"/>
</dbReference>
<evidence type="ECO:0000256" key="5">
    <source>
        <dbReference type="SAM" id="MobiDB-lite"/>
    </source>
</evidence>
<dbReference type="GO" id="GO:0007411">
    <property type="term" value="P:axon guidance"/>
    <property type="evidence" value="ECO:0007669"/>
    <property type="project" value="InterPro"/>
</dbReference>
<dbReference type="GO" id="GO:0021516">
    <property type="term" value="P:dorsal spinal cord development"/>
    <property type="evidence" value="ECO:0007669"/>
    <property type="project" value="TreeGrafter"/>
</dbReference>
<protein>
    <recommendedName>
        <fullName evidence="8">Dorsal inhibitory axon guidance protein</fullName>
    </recommendedName>
</protein>
<feature type="compositionally biased region" description="Polar residues" evidence="5">
    <location>
        <begin position="220"/>
        <end position="234"/>
    </location>
</feature>